<evidence type="ECO:0000313" key="3">
    <source>
        <dbReference type="Proteomes" id="UP000667802"/>
    </source>
</evidence>
<dbReference type="EMBL" id="JAALHA020000039">
    <property type="protein sequence ID" value="MDR9900805.1"/>
    <property type="molecule type" value="Genomic_DNA"/>
</dbReference>
<evidence type="ECO:0000313" key="2">
    <source>
        <dbReference type="EMBL" id="MDR9900805.1"/>
    </source>
</evidence>
<keyword evidence="2" id="KW-0808">Transferase</keyword>
<dbReference type="SUPFAM" id="SSF53335">
    <property type="entry name" value="S-adenosyl-L-methionine-dependent methyltransferases"/>
    <property type="match status" value="1"/>
</dbReference>
<dbReference type="AlphaFoldDB" id="A0AAP5IFU1"/>
<feature type="domain" description="Methyltransferase FkbM" evidence="1">
    <location>
        <begin position="131"/>
        <end position="296"/>
    </location>
</feature>
<name>A0AAP5IFU1_9CYAN</name>
<gene>
    <name evidence="2" type="ORF">G7B40_040680</name>
</gene>
<dbReference type="InterPro" id="IPR006342">
    <property type="entry name" value="FkbM_mtfrase"/>
</dbReference>
<dbReference type="InterPro" id="IPR052514">
    <property type="entry name" value="SAM-dependent_MTase"/>
</dbReference>
<accession>A0AAP5IFU1</accession>
<comment type="caution">
    <text evidence="2">The sequence shown here is derived from an EMBL/GenBank/DDBJ whole genome shotgun (WGS) entry which is preliminary data.</text>
</comment>
<dbReference type="RefSeq" id="WP_208345411.1">
    <property type="nucleotide sequence ID" value="NZ_CAWQFN010000662.1"/>
</dbReference>
<dbReference type="NCBIfam" id="TIGR01444">
    <property type="entry name" value="fkbM_fam"/>
    <property type="match status" value="1"/>
</dbReference>
<dbReference type="Pfam" id="PF05050">
    <property type="entry name" value="Methyltransf_21"/>
    <property type="match status" value="1"/>
</dbReference>
<protein>
    <submittedName>
        <fullName evidence="2">FkbM family methyltransferase</fullName>
    </submittedName>
</protein>
<dbReference type="PANTHER" id="PTHR34203">
    <property type="entry name" value="METHYLTRANSFERASE, FKBM FAMILY PROTEIN"/>
    <property type="match status" value="1"/>
</dbReference>
<proteinExistence type="predicted"/>
<keyword evidence="3" id="KW-1185">Reference proteome</keyword>
<dbReference type="PANTHER" id="PTHR34203:SF15">
    <property type="entry name" value="SLL1173 PROTEIN"/>
    <property type="match status" value="1"/>
</dbReference>
<organism evidence="2 3">
    <name type="scientific">Aetokthonos hydrillicola Thurmond2011</name>
    <dbReference type="NCBI Taxonomy" id="2712845"/>
    <lineage>
        <taxon>Bacteria</taxon>
        <taxon>Bacillati</taxon>
        <taxon>Cyanobacteriota</taxon>
        <taxon>Cyanophyceae</taxon>
        <taxon>Nostocales</taxon>
        <taxon>Hapalosiphonaceae</taxon>
        <taxon>Aetokthonos</taxon>
    </lineage>
</organism>
<evidence type="ECO:0000259" key="1">
    <source>
        <dbReference type="Pfam" id="PF05050"/>
    </source>
</evidence>
<dbReference type="GO" id="GO:0032259">
    <property type="term" value="P:methylation"/>
    <property type="evidence" value="ECO:0007669"/>
    <property type="project" value="UniProtKB-KW"/>
</dbReference>
<sequence length="325" mass="36436">MPDLAPEISRRSSPYPGDWIFNRSILEWMFEPSLRKQLPILYQIFSLYCYLYVKITGNTILKEGRRLFLAIAKLSNKLSPQDYLEIQLPKYKAYLVPGDPRSLHVVNELLNDSTDTRILSTLLSQGHTFIDVGANHGSFSIIASKLVGVAGHVISIEPQPMLAKATEKSLAANALSSFQVHQIAVGNFNGEIELLIPIDTSGSAGIYSKHSATDKHQKVKVPIRCFDDAIDWQNFSGKTFIKLDIEGSEYAFLTGARKMITSLKPNLMIEIHPGTLEASGTKGEDLKSIMKELGYKQYAELDNLEETFPIEDLNTDIYRNLLVFH</sequence>
<dbReference type="InterPro" id="IPR029063">
    <property type="entry name" value="SAM-dependent_MTases_sf"/>
</dbReference>
<dbReference type="GO" id="GO:0008168">
    <property type="term" value="F:methyltransferase activity"/>
    <property type="evidence" value="ECO:0007669"/>
    <property type="project" value="UniProtKB-KW"/>
</dbReference>
<reference evidence="3" key="1">
    <citation type="journal article" date="2021" name="Science">
        <title>Hunting the eagle killer: A cyanobacterial neurotoxin causes vacuolar myelinopathy.</title>
        <authorList>
            <person name="Breinlinger S."/>
            <person name="Phillips T.J."/>
            <person name="Haram B.N."/>
            <person name="Mares J."/>
            <person name="Martinez Yerena J.A."/>
            <person name="Hrouzek P."/>
            <person name="Sobotka R."/>
            <person name="Henderson W.M."/>
            <person name="Schmieder P."/>
            <person name="Williams S.M."/>
            <person name="Lauderdale J.D."/>
            <person name="Wilde H.D."/>
            <person name="Gerrin W."/>
            <person name="Kust A."/>
            <person name="Washington J.W."/>
            <person name="Wagner C."/>
            <person name="Geier B."/>
            <person name="Liebeke M."/>
            <person name="Enke H."/>
            <person name="Niedermeyer T.H.J."/>
            <person name="Wilde S.B."/>
        </authorList>
    </citation>
    <scope>NUCLEOTIDE SEQUENCE [LARGE SCALE GENOMIC DNA]</scope>
    <source>
        <strain evidence="3">Thurmond2011</strain>
    </source>
</reference>
<dbReference type="Proteomes" id="UP000667802">
    <property type="component" value="Unassembled WGS sequence"/>
</dbReference>
<dbReference type="Gene3D" id="3.40.50.150">
    <property type="entry name" value="Vaccinia Virus protein VP39"/>
    <property type="match status" value="1"/>
</dbReference>
<keyword evidence="2" id="KW-0489">Methyltransferase</keyword>